<organism evidence="1 2">
    <name type="scientific">Candidatus Amesbacteria bacterium RIFOXYB1_FULL_44_23</name>
    <dbReference type="NCBI Taxonomy" id="1797263"/>
    <lineage>
        <taxon>Bacteria</taxon>
        <taxon>Candidatus Amesiibacteriota</taxon>
    </lineage>
</organism>
<name>A0A1F4ZPA8_9BACT</name>
<dbReference type="STRING" id="1797263.A2397_03655"/>
<dbReference type="AlphaFoldDB" id="A0A1F4ZPA8"/>
<protein>
    <submittedName>
        <fullName evidence="1">Uncharacterized protein</fullName>
    </submittedName>
</protein>
<proteinExistence type="predicted"/>
<dbReference type="EMBL" id="MEXR01000060">
    <property type="protein sequence ID" value="OGD08299.1"/>
    <property type="molecule type" value="Genomic_DNA"/>
</dbReference>
<gene>
    <name evidence="1" type="ORF">A2397_03655</name>
</gene>
<dbReference type="InterPro" id="IPR038765">
    <property type="entry name" value="Papain-like_cys_pep_sf"/>
</dbReference>
<dbReference type="Gene3D" id="3.10.620.30">
    <property type="match status" value="1"/>
</dbReference>
<evidence type="ECO:0000313" key="2">
    <source>
        <dbReference type="Proteomes" id="UP000176424"/>
    </source>
</evidence>
<sequence length="298" mass="34560">MEINTLEHYLQFGLFTNPGLYLEKLKKDLPSDIKEIGLLLRKQIIHRVTLKNGNTGSNKDLRYGDMTKVSWWRQPEDDILPTAAAMLAELYRRNPMGFVAYRKEEDRLILTCRFVAILMASILKSKGVPARVRSGFAPYFDIPAFGDKSVDHWINQYWDEGRSRWVTIDVDGSLEGYYKFDPYDIPDGVFDFSSDAWLAIRNGKVDGKHFWNAGGYDGLVVVAWELFYDFHCLMNNEIIYLHTPEMTKLANFEQITKVQLGEIDNLARLMQNPDKNFEGLKKLWETKKEFRLLKGALI</sequence>
<reference evidence="1 2" key="1">
    <citation type="journal article" date="2016" name="Nat. Commun.">
        <title>Thousands of microbial genomes shed light on interconnected biogeochemical processes in an aquifer system.</title>
        <authorList>
            <person name="Anantharaman K."/>
            <person name="Brown C.T."/>
            <person name="Hug L.A."/>
            <person name="Sharon I."/>
            <person name="Castelle C.J."/>
            <person name="Probst A.J."/>
            <person name="Thomas B.C."/>
            <person name="Singh A."/>
            <person name="Wilkins M.J."/>
            <person name="Karaoz U."/>
            <person name="Brodie E.L."/>
            <person name="Williams K.H."/>
            <person name="Hubbard S.S."/>
            <person name="Banfield J.F."/>
        </authorList>
    </citation>
    <scope>NUCLEOTIDE SEQUENCE [LARGE SCALE GENOMIC DNA]</scope>
</reference>
<evidence type="ECO:0000313" key="1">
    <source>
        <dbReference type="EMBL" id="OGD08299.1"/>
    </source>
</evidence>
<comment type="caution">
    <text evidence="1">The sequence shown here is derived from an EMBL/GenBank/DDBJ whole genome shotgun (WGS) entry which is preliminary data.</text>
</comment>
<dbReference type="Proteomes" id="UP000176424">
    <property type="component" value="Unassembled WGS sequence"/>
</dbReference>
<accession>A0A1F4ZPA8</accession>
<dbReference type="SUPFAM" id="SSF54001">
    <property type="entry name" value="Cysteine proteinases"/>
    <property type="match status" value="2"/>
</dbReference>